<name>A0A2N7M5D8_VIBSP</name>
<evidence type="ECO:0000313" key="3">
    <source>
        <dbReference type="EMBL" id="PTP19695.1"/>
    </source>
</evidence>
<dbReference type="Pfam" id="PF13505">
    <property type="entry name" value="OMP_b-brl"/>
    <property type="match status" value="1"/>
</dbReference>
<reference evidence="3 4" key="1">
    <citation type="submission" date="2017-11" db="EMBL/GenBank/DDBJ databases">
        <title>Population delineation of vibrios coincides with oyster pathogenicity.</title>
        <authorList>
            <person name="Bruto M."/>
            <person name="Labreuche Y."/>
            <person name="James A."/>
            <person name="Piel D."/>
            <person name="Chenivesse S."/>
            <person name="Petton B."/>
            <person name="Polz M.F."/>
            <person name="Le Roux F."/>
        </authorList>
    </citation>
    <scope>NUCLEOTIDE SEQUENCE [LARGE SCALE GENOMIC DNA]</scope>
    <source>
        <strain evidence="3 4">1F_55</strain>
    </source>
</reference>
<dbReference type="SUPFAM" id="SSF56925">
    <property type="entry name" value="OMPA-like"/>
    <property type="match status" value="1"/>
</dbReference>
<evidence type="ECO:0000313" key="4">
    <source>
        <dbReference type="Proteomes" id="UP000244080"/>
    </source>
</evidence>
<sequence>MKKAVILLAAFSAFAGAQEQAVEKDVSGFYLGGGFGTTTYDDDAAFSTLETKYSTLKLIGGYQFNRIVGVETQFTKYSNITAPGLSGYAIETAGISIAANLGYTFDSGWRPFGTIGLTQLSFDVDGYGSEDETALRLGAGVEYTPASLENLNFRVAYEVDTFNVDTGNWLYNDVTVQLGSFYAGATYKF</sequence>
<dbReference type="EMBL" id="PIGA01000013">
    <property type="protein sequence ID" value="PTP19695.1"/>
    <property type="molecule type" value="Genomic_DNA"/>
</dbReference>
<dbReference type="Proteomes" id="UP000244080">
    <property type="component" value="Unassembled WGS sequence"/>
</dbReference>
<dbReference type="AlphaFoldDB" id="A0A2N7M5D8"/>
<evidence type="ECO:0000256" key="1">
    <source>
        <dbReference type="ARBA" id="ARBA00022729"/>
    </source>
</evidence>
<dbReference type="RefSeq" id="WP_017086946.1">
    <property type="nucleotide sequence ID" value="NZ_CAWNSC010000004.1"/>
</dbReference>
<keyword evidence="1" id="KW-0732">Signal</keyword>
<evidence type="ECO:0000259" key="2">
    <source>
        <dbReference type="Pfam" id="PF13505"/>
    </source>
</evidence>
<protein>
    <submittedName>
        <fullName evidence="3">Porin family protein</fullName>
    </submittedName>
</protein>
<dbReference type="GeneID" id="72397542"/>
<feature type="domain" description="Outer membrane protein beta-barrel" evidence="2">
    <location>
        <begin position="8"/>
        <end position="189"/>
    </location>
</feature>
<dbReference type="InterPro" id="IPR027385">
    <property type="entry name" value="Beta-barrel_OMP"/>
</dbReference>
<gene>
    <name evidence="3" type="ORF">CWO36_10275</name>
</gene>
<organism evidence="3 4">
    <name type="scientific">Vibrio splendidus</name>
    <dbReference type="NCBI Taxonomy" id="29497"/>
    <lineage>
        <taxon>Bacteria</taxon>
        <taxon>Pseudomonadati</taxon>
        <taxon>Pseudomonadota</taxon>
        <taxon>Gammaproteobacteria</taxon>
        <taxon>Vibrionales</taxon>
        <taxon>Vibrionaceae</taxon>
        <taxon>Vibrio</taxon>
    </lineage>
</organism>
<comment type="caution">
    <text evidence="3">The sequence shown here is derived from an EMBL/GenBank/DDBJ whole genome shotgun (WGS) entry which is preliminary data.</text>
</comment>
<proteinExistence type="predicted"/>
<dbReference type="InterPro" id="IPR011250">
    <property type="entry name" value="OMP/PagP_B-barrel"/>
</dbReference>
<dbReference type="Gene3D" id="2.40.160.20">
    <property type="match status" value="1"/>
</dbReference>
<accession>A0A2N7M5D8</accession>